<organism evidence="5 6">
    <name type="scientific">Dillenia turbinata</name>
    <dbReference type="NCBI Taxonomy" id="194707"/>
    <lineage>
        <taxon>Eukaryota</taxon>
        <taxon>Viridiplantae</taxon>
        <taxon>Streptophyta</taxon>
        <taxon>Embryophyta</taxon>
        <taxon>Tracheophyta</taxon>
        <taxon>Spermatophyta</taxon>
        <taxon>Magnoliopsida</taxon>
        <taxon>eudicotyledons</taxon>
        <taxon>Gunneridae</taxon>
        <taxon>Pentapetalae</taxon>
        <taxon>Dilleniales</taxon>
        <taxon>Dilleniaceae</taxon>
        <taxon>Dillenia</taxon>
    </lineage>
</organism>
<accession>A0AAN8Z958</accession>
<comment type="similarity">
    <text evidence="3">Belongs to the GRAS family.</text>
</comment>
<dbReference type="EMBL" id="JBAMMX010000013">
    <property type="protein sequence ID" value="KAK6929357.1"/>
    <property type="molecule type" value="Genomic_DNA"/>
</dbReference>
<keyword evidence="1" id="KW-0805">Transcription regulation</keyword>
<dbReference type="PROSITE" id="PS50985">
    <property type="entry name" value="GRAS"/>
    <property type="match status" value="1"/>
</dbReference>
<dbReference type="Proteomes" id="UP001370490">
    <property type="component" value="Unassembled WGS sequence"/>
</dbReference>
<feature type="region of interest" description="Leucine repeat I (LRI)" evidence="3">
    <location>
        <begin position="364"/>
        <end position="424"/>
    </location>
</feature>
<evidence type="ECO:0000313" key="6">
    <source>
        <dbReference type="Proteomes" id="UP001370490"/>
    </source>
</evidence>
<gene>
    <name evidence="5" type="ORF">RJ641_005562</name>
</gene>
<dbReference type="Pfam" id="PF03514">
    <property type="entry name" value="GRAS"/>
    <property type="match status" value="1"/>
</dbReference>
<feature type="region of interest" description="Disordered" evidence="4">
    <location>
        <begin position="332"/>
        <end position="359"/>
    </location>
</feature>
<name>A0AAN8Z958_9MAGN</name>
<keyword evidence="6" id="KW-1185">Reference proteome</keyword>
<evidence type="ECO:0000256" key="3">
    <source>
        <dbReference type="PROSITE-ProRule" id="PRU01191"/>
    </source>
</evidence>
<feature type="region of interest" description="Leucine repeat II (LRII)" evidence="3">
    <location>
        <begin position="524"/>
        <end position="556"/>
    </location>
</feature>
<dbReference type="PANTHER" id="PTHR31636">
    <property type="entry name" value="OSJNBA0084A10.13 PROTEIN-RELATED"/>
    <property type="match status" value="1"/>
</dbReference>
<comment type="caution">
    <text evidence="5">The sequence shown here is derived from an EMBL/GenBank/DDBJ whole genome shotgun (WGS) entry which is preliminary data.</text>
</comment>
<evidence type="ECO:0000256" key="4">
    <source>
        <dbReference type="SAM" id="MobiDB-lite"/>
    </source>
</evidence>
<protein>
    <submittedName>
        <fullName evidence="5">Transcription factor GRAS</fullName>
    </submittedName>
</protein>
<feature type="compositionally biased region" description="Basic and acidic residues" evidence="4">
    <location>
        <begin position="282"/>
        <end position="293"/>
    </location>
</feature>
<feature type="region of interest" description="VHIID" evidence="3">
    <location>
        <begin position="443"/>
        <end position="508"/>
    </location>
</feature>
<comment type="caution">
    <text evidence="3">Lacks conserved residue(s) required for the propagation of feature annotation.</text>
</comment>
<proteinExistence type="inferred from homology"/>
<evidence type="ECO:0000313" key="5">
    <source>
        <dbReference type="EMBL" id="KAK6929357.1"/>
    </source>
</evidence>
<evidence type="ECO:0000256" key="2">
    <source>
        <dbReference type="ARBA" id="ARBA00023163"/>
    </source>
</evidence>
<dbReference type="AlphaFoldDB" id="A0AAN8Z958"/>
<feature type="short sequence motif" description="VHIID" evidence="3">
    <location>
        <begin position="474"/>
        <end position="478"/>
    </location>
</feature>
<sequence>MVMDPSIGGFYGSTSKFRQITSVSMDRHLSNGLRDENPHSQQDFADFLFQSPDPNPFNLAPSPSVTPEVESPEDYDFSDVVLKYISQMLMEEDMDEKNCMFQESSALQAAEKSFYDVIGEKYPPSPDHNASAYLNQNHGCPAETINGDYNSSSTMIDPVLYNSITSVTEENSTHFPVGSLYDVSHSTQLSHTSSSSSPSGASDGWVDSPVSTLKVPDVLSDDQSILQFKKGFEEGIKFLANGLSVGLEKNVSSRQESTEVVKSEKKAEPNYSPDGLRGRKNPHPEDADIDGGRSNKQSAVYSETTLRSEMFDMVLLCTHGHGETVLREVLHNGGKKNVQQNVNSKGSNGGKGRGKKQGGKRDLVDLRILLTLCAQAISTNDQRNASELLKQIRQHSSPAGDGLQRMAHYFANGLEARLAGTGTQIYTAFITKPTKAADVLKAYHLLLGACPFKKISNFFANRSIMDAAEKATRLHIIDFGIMYGFQWPCLIQRLSCRPGGPPKLKITGIDFPQPGFRPAERVEETGQRLRNYAESFKVPFEFNAIAQKWETIHIEDLNLDSDEVLVVNCLYRFRNLLDETVVVESPRNKVLNLIKEMKPDLFINGIVNGAYCAPFFITRFREALFHFSSLFDILETIVPREIPERLLLEKVIYGREAMNVIACEGSERLERPETYKQWQVRISRAGFRQLPLNPAIVKKARDWVDSSYHEDFVLDEDGRWFLQGWKGLWALQGQMNDSGTPMI</sequence>
<dbReference type="InterPro" id="IPR005202">
    <property type="entry name" value="TF_GRAS"/>
</dbReference>
<feature type="region of interest" description="Disordered" evidence="4">
    <location>
        <begin position="250"/>
        <end position="297"/>
    </location>
</feature>
<evidence type="ECO:0000256" key="1">
    <source>
        <dbReference type="ARBA" id="ARBA00023015"/>
    </source>
</evidence>
<feature type="region of interest" description="SAW" evidence="3">
    <location>
        <begin position="662"/>
        <end position="737"/>
    </location>
</feature>
<reference evidence="5 6" key="1">
    <citation type="submission" date="2023-12" db="EMBL/GenBank/DDBJ databases">
        <title>A high-quality genome assembly for Dillenia turbinata (Dilleniales).</title>
        <authorList>
            <person name="Chanderbali A."/>
        </authorList>
    </citation>
    <scope>NUCLEOTIDE SEQUENCE [LARGE SCALE GENOMIC DNA]</scope>
    <source>
        <strain evidence="5">LSX21</strain>
        <tissue evidence="5">Leaf</tissue>
    </source>
</reference>
<keyword evidence="2" id="KW-0804">Transcription</keyword>
<feature type="compositionally biased region" description="Basic and acidic residues" evidence="4">
    <location>
        <begin position="256"/>
        <end position="268"/>
    </location>
</feature>